<sequence length="61" mass="7396">MSKEDLRRFIEKVDQLNKMIDSLDQFPFRREQLSSCNTHEQVIELARTWGFQISRRWGDPL</sequence>
<dbReference type="KEGG" id="pmj:P9211_11861"/>
<name>A9BBA5_PROM4</name>
<dbReference type="InterPro" id="IPR012903">
    <property type="entry name" value="Nif11"/>
</dbReference>
<evidence type="ECO:0000313" key="2">
    <source>
        <dbReference type="EMBL" id="ABX09117.1"/>
    </source>
</evidence>
<reference evidence="2 3" key="1">
    <citation type="journal article" date="2007" name="PLoS Genet.">
        <title>Patterns and implications of gene gain and loss in the evolution of Prochlorococcus.</title>
        <authorList>
            <person name="Kettler G.C."/>
            <person name="Martiny A.C."/>
            <person name="Huang K."/>
            <person name="Zucker J."/>
            <person name="Coleman M.L."/>
            <person name="Rodrigue S."/>
            <person name="Chen F."/>
            <person name="Lapidus A."/>
            <person name="Ferriera S."/>
            <person name="Johnson J."/>
            <person name="Steglich C."/>
            <person name="Church G.M."/>
            <person name="Richardson P."/>
            <person name="Chisholm S.W."/>
        </authorList>
    </citation>
    <scope>NUCLEOTIDE SEQUENCE [LARGE SCALE GENOMIC DNA]</scope>
    <source>
        <strain evidence="3">MIT 9211</strain>
    </source>
</reference>
<dbReference type="eggNOG" id="COG0662">
    <property type="taxonomic scope" value="Bacteria"/>
</dbReference>
<organism evidence="2 3">
    <name type="scientific">Prochlorococcus marinus (strain MIT 9211)</name>
    <dbReference type="NCBI Taxonomy" id="93059"/>
    <lineage>
        <taxon>Bacteria</taxon>
        <taxon>Bacillati</taxon>
        <taxon>Cyanobacteriota</taxon>
        <taxon>Cyanophyceae</taxon>
        <taxon>Synechococcales</taxon>
        <taxon>Prochlorococcaceae</taxon>
        <taxon>Prochlorococcus</taxon>
    </lineage>
</organism>
<feature type="domain" description="Nif11" evidence="1">
    <location>
        <begin position="1"/>
        <end position="57"/>
    </location>
</feature>
<dbReference type="Proteomes" id="UP000000788">
    <property type="component" value="Chromosome"/>
</dbReference>
<protein>
    <recommendedName>
        <fullName evidence="1">Nif11 domain-containing protein</fullName>
    </recommendedName>
</protein>
<accession>A9BBA5</accession>
<dbReference type="OrthoDB" id="9798585at2"/>
<dbReference type="AlphaFoldDB" id="A9BBA5"/>
<dbReference type="EMBL" id="CP000878">
    <property type="protein sequence ID" value="ABX09117.1"/>
    <property type="molecule type" value="Genomic_DNA"/>
</dbReference>
<dbReference type="Pfam" id="PF07862">
    <property type="entry name" value="Nif11"/>
    <property type="match status" value="1"/>
</dbReference>
<dbReference type="HOGENOM" id="CLU_2772594_0_0_3"/>
<keyword evidence="3" id="KW-1185">Reference proteome</keyword>
<evidence type="ECO:0000259" key="1">
    <source>
        <dbReference type="Pfam" id="PF07862"/>
    </source>
</evidence>
<proteinExistence type="predicted"/>
<dbReference type="RefSeq" id="WP_012195738.1">
    <property type="nucleotide sequence ID" value="NC_009976.1"/>
</dbReference>
<evidence type="ECO:0000313" key="3">
    <source>
        <dbReference type="Proteomes" id="UP000000788"/>
    </source>
</evidence>
<gene>
    <name evidence="2" type="ordered locus">P9211_11861</name>
</gene>